<evidence type="ECO:0000256" key="5">
    <source>
        <dbReference type="ARBA" id="ARBA00022679"/>
    </source>
</evidence>
<dbReference type="FunFam" id="3.65.10.10:FF:000001">
    <property type="entry name" value="UDP-N-acetylglucosamine 1-carboxyvinyltransferase"/>
    <property type="match status" value="1"/>
</dbReference>
<comment type="function">
    <text evidence="13">Cell wall formation. Adds enolpyruvyl to UDP-N-acetylglucosamine.</text>
</comment>
<dbReference type="NCBIfam" id="NF006873">
    <property type="entry name" value="PRK09369.1"/>
    <property type="match status" value="1"/>
</dbReference>
<feature type="domain" description="Enolpyruvate transferase" evidence="14">
    <location>
        <begin position="7"/>
        <end position="406"/>
    </location>
</feature>
<evidence type="ECO:0000256" key="10">
    <source>
        <dbReference type="ARBA" id="ARBA00023317"/>
    </source>
</evidence>
<dbReference type="Pfam" id="PF00275">
    <property type="entry name" value="EPSP_synthase"/>
    <property type="match status" value="1"/>
</dbReference>
<dbReference type="InterPro" id="IPR005750">
    <property type="entry name" value="UDP_GlcNAc_COvinyl_MurA"/>
</dbReference>
<feature type="binding site" evidence="13">
    <location>
        <begin position="22"/>
        <end position="23"/>
    </location>
    <ligand>
        <name>phosphoenolpyruvate</name>
        <dbReference type="ChEBI" id="CHEBI:58702"/>
    </ligand>
</feature>
<dbReference type="CDD" id="cd01555">
    <property type="entry name" value="UdpNAET"/>
    <property type="match status" value="1"/>
</dbReference>
<dbReference type="InterPro" id="IPR013792">
    <property type="entry name" value="RNA3'P_cycl/enolpyr_Trfase_a/b"/>
</dbReference>
<dbReference type="Proteomes" id="UP000235005">
    <property type="component" value="Unassembled WGS sequence"/>
</dbReference>
<dbReference type="GO" id="GO:0008760">
    <property type="term" value="F:UDP-N-acetylglucosamine 1-carboxyvinyltransferase activity"/>
    <property type="evidence" value="ECO:0007669"/>
    <property type="project" value="UniProtKB-UniRule"/>
</dbReference>
<evidence type="ECO:0000256" key="7">
    <source>
        <dbReference type="ARBA" id="ARBA00022984"/>
    </source>
</evidence>
<feature type="binding site" evidence="13">
    <location>
        <position position="304"/>
    </location>
    <ligand>
        <name>UDP-N-acetyl-alpha-D-glucosamine</name>
        <dbReference type="ChEBI" id="CHEBI:57705"/>
    </ligand>
</feature>
<feature type="binding site" evidence="13">
    <location>
        <begin position="121"/>
        <end position="125"/>
    </location>
    <ligand>
        <name>UDP-N-acetyl-alpha-D-glucosamine</name>
        <dbReference type="ChEBI" id="CHEBI:57705"/>
    </ligand>
</feature>
<keyword evidence="9 13" id="KW-0961">Cell wall biogenesis/degradation</keyword>
<dbReference type="InterPro" id="IPR001986">
    <property type="entry name" value="Enolpyruvate_Tfrase_dom"/>
</dbReference>
<dbReference type="GO" id="GO:0009252">
    <property type="term" value="P:peptidoglycan biosynthetic process"/>
    <property type="evidence" value="ECO:0007669"/>
    <property type="project" value="UniProtKB-UniRule"/>
</dbReference>
<dbReference type="GO" id="GO:0051301">
    <property type="term" value="P:cell division"/>
    <property type="evidence" value="ECO:0007669"/>
    <property type="project" value="UniProtKB-KW"/>
</dbReference>
<evidence type="ECO:0000259" key="14">
    <source>
        <dbReference type="Pfam" id="PF00275"/>
    </source>
</evidence>
<evidence type="ECO:0000256" key="11">
    <source>
        <dbReference type="ARBA" id="ARBA00038367"/>
    </source>
</evidence>
<feature type="modified residue" description="2-(S-cysteinyl)pyruvic acid O-phosphothioketal" evidence="13">
    <location>
        <position position="116"/>
    </location>
</feature>
<dbReference type="InterPro" id="IPR036968">
    <property type="entry name" value="Enolpyruvate_Tfrase_sf"/>
</dbReference>
<evidence type="ECO:0000256" key="3">
    <source>
        <dbReference type="ARBA" id="ARBA00022490"/>
    </source>
</evidence>
<dbReference type="GO" id="GO:0005737">
    <property type="term" value="C:cytoplasm"/>
    <property type="evidence" value="ECO:0007669"/>
    <property type="project" value="UniProtKB-SubCell"/>
</dbReference>
<keyword evidence="10 13" id="KW-0670">Pyruvate</keyword>
<dbReference type="UniPathway" id="UPA00219"/>
<feature type="binding site" evidence="13">
    <location>
        <position position="326"/>
    </location>
    <ligand>
        <name>UDP-N-acetyl-alpha-D-glucosamine</name>
        <dbReference type="ChEBI" id="CHEBI:57705"/>
    </ligand>
</feature>
<dbReference type="GO" id="GO:0019277">
    <property type="term" value="P:UDP-N-acetylgalactosamine biosynthetic process"/>
    <property type="evidence" value="ECO:0007669"/>
    <property type="project" value="InterPro"/>
</dbReference>
<gene>
    <name evidence="13 15" type="primary">murA</name>
    <name evidence="15" type="ORF">C0039_11850</name>
</gene>
<keyword evidence="6 13" id="KW-0133">Cell shape</keyword>
<evidence type="ECO:0000256" key="1">
    <source>
        <dbReference type="ARBA" id="ARBA00004496"/>
    </source>
</evidence>
<comment type="caution">
    <text evidence="13">Lacks conserved residue(s) required for the propagation of feature annotation.</text>
</comment>
<dbReference type="Gene3D" id="3.65.10.10">
    <property type="entry name" value="Enolpyruvate transferase domain"/>
    <property type="match status" value="2"/>
</dbReference>
<dbReference type="GO" id="GO:0071555">
    <property type="term" value="P:cell wall organization"/>
    <property type="evidence" value="ECO:0007669"/>
    <property type="project" value="UniProtKB-KW"/>
</dbReference>
<dbReference type="GO" id="GO:0008360">
    <property type="term" value="P:regulation of cell shape"/>
    <property type="evidence" value="ECO:0007669"/>
    <property type="project" value="UniProtKB-KW"/>
</dbReference>
<evidence type="ECO:0000256" key="9">
    <source>
        <dbReference type="ARBA" id="ARBA00023316"/>
    </source>
</evidence>
<feature type="binding site" evidence="13">
    <location>
        <position position="92"/>
    </location>
    <ligand>
        <name>UDP-N-acetyl-alpha-D-glucosamine</name>
        <dbReference type="ChEBI" id="CHEBI:57705"/>
    </ligand>
</feature>
<dbReference type="RefSeq" id="WP_076000211.1">
    <property type="nucleotide sequence ID" value="NZ_PKUS01000013.1"/>
</dbReference>
<comment type="caution">
    <text evidence="15">The sequence shown here is derived from an EMBL/GenBank/DDBJ whole genome shotgun (WGS) entry which is preliminary data.</text>
</comment>
<evidence type="ECO:0000313" key="16">
    <source>
        <dbReference type="Proteomes" id="UP000235005"/>
    </source>
</evidence>
<dbReference type="HAMAP" id="MF_00111">
    <property type="entry name" value="MurA"/>
    <property type="match status" value="1"/>
</dbReference>
<keyword evidence="4 13" id="KW-0132">Cell division</keyword>
<dbReference type="PANTHER" id="PTHR43783:SF1">
    <property type="entry name" value="UDP-N-ACETYLGLUCOSAMINE 1-CARBOXYVINYLTRANSFERASE"/>
    <property type="match status" value="1"/>
</dbReference>
<evidence type="ECO:0000256" key="8">
    <source>
        <dbReference type="ARBA" id="ARBA00023306"/>
    </source>
</evidence>
<accession>A0A2N5X1U7</accession>
<evidence type="ECO:0000256" key="13">
    <source>
        <dbReference type="HAMAP-Rule" id="MF_00111"/>
    </source>
</evidence>
<dbReference type="NCBIfam" id="TIGR01072">
    <property type="entry name" value="murA"/>
    <property type="match status" value="1"/>
</dbReference>
<dbReference type="InterPro" id="IPR050068">
    <property type="entry name" value="MurA_subfamily"/>
</dbReference>
<keyword evidence="7 13" id="KW-0573">Peptidoglycan synthesis</keyword>
<dbReference type="EC" id="2.5.1.7" evidence="13"/>
<reference evidence="15 16" key="1">
    <citation type="submission" date="2018-01" db="EMBL/GenBank/DDBJ databases">
        <title>The draft genome sequence of Halioglobus lutimaris HF004.</title>
        <authorList>
            <person name="Du Z.-J."/>
            <person name="Shi M.-J."/>
        </authorList>
    </citation>
    <scope>NUCLEOTIDE SEQUENCE [LARGE SCALE GENOMIC DNA]</scope>
    <source>
        <strain evidence="15 16">HF004</strain>
    </source>
</reference>
<comment type="similarity">
    <text evidence="11 13">Belongs to the EPSP synthase family. MurA subfamily.</text>
</comment>
<organism evidence="15 16">
    <name type="scientific">Pseudohalioglobus lutimaris</name>
    <dbReference type="NCBI Taxonomy" id="1737061"/>
    <lineage>
        <taxon>Bacteria</taxon>
        <taxon>Pseudomonadati</taxon>
        <taxon>Pseudomonadota</taxon>
        <taxon>Gammaproteobacteria</taxon>
        <taxon>Cellvibrionales</taxon>
        <taxon>Halieaceae</taxon>
        <taxon>Pseudohalioglobus</taxon>
    </lineage>
</organism>
<dbReference type="EMBL" id="PKUS01000013">
    <property type="protein sequence ID" value="PLW68464.1"/>
    <property type="molecule type" value="Genomic_DNA"/>
</dbReference>
<evidence type="ECO:0000256" key="6">
    <source>
        <dbReference type="ARBA" id="ARBA00022960"/>
    </source>
</evidence>
<keyword evidence="16" id="KW-1185">Reference proteome</keyword>
<dbReference type="SUPFAM" id="SSF55205">
    <property type="entry name" value="EPT/RTPC-like"/>
    <property type="match status" value="1"/>
</dbReference>
<proteinExistence type="inferred from homology"/>
<comment type="catalytic activity">
    <reaction evidence="12 13">
        <text>phosphoenolpyruvate + UDP-N-acetyl-alpha-D-glucosamine = UDP-N-acetyl-3-O-(1-carboxyvinyl)-alpha-D-glucosamine + phosphate</text>
        <dbReference type="Rhea" id="RHEA:18681"/>
        <dbReference type="ChEBI" id="CHEBI:43474"/>
        <dbReference type="ChEBI" id="CHEBI:57705"/>
        <dbReference type="ChEBI" id="CHEBI:58702"/>
        <dbReference type="ChEBI" id="CHEBI:68483"/>
        <dbReference type="EC" id="2.5.1.7"/>
    </reaction>
</comment>
<sequence length="419" mass="44261">MDSIIVSGGQRLNGTVSTSGSKNAALPILFASLLADGRHHFDNVPELKDIESTQQLLASLGATSERQGGSLLVDVEAPAAHVADYDMVRKMRAGILCLGPLLARYGEARVSLPGGCAIGSRPIDLHIETMRRLGADISSEGGYVVARAQRLVGDRILFEKVTVGGTENALMAASLASGTTVIENAAKEPEVVDLANYLIAMGARIEGAGSSVITVEGVEKLTPARHSIVPDRIEAGTLLIAGAITGGNVTVDCCIPEHLQSLVDKMRDAGFRVDTTADAITVQSTDSWQAVDIATAPYPGFPTDLQAQFMALMTQAEGTSVVTEHIFENRFMHVQELVRLGADITPMTQVAVVRGKRKGLSGAPVMATDLRASASLVLAGLVASGDTEVSRIYHLDRGYEHLENKLAGLGAKIRRVTTE</sequence>
<keyword evidence="5 13" id="KW-0808">Transferase</keyword>
<keyword evidence="8 13" id="KW-0131">Cell cycle</keyword>
<evidence type="ECO:0000313" key="15">
    <source>
        <dbReference type="EMBL" id="PLW68464.1"/>
    </source>
</evidence>
<dbReference type="AlphaFoldDB" id="A0A2N5X1U7"/>
<evidence type="ECO:0000256" key="4">
    <source>
        <dbReference type="ARBA" id="ARBA00022618"/>
    </source>
</evidence>
<name>A0A2N5X1U7_9GAMM</name>
<evidence type="ECO:0000256" key="2">
    <source>
        <dbReference type="ARBA" id="ARBA00004752"/>
    </source>
</evidence>
<dbReference type="OrthoDB" id="9803760at2"/>
<protein>
    <recommendedName>
        <fullName evidence="13">UDP-N-acetylglucosamine 1-carboxyvinyltransferase</fullName>
        <ecNumber evidence="13">2.5.1.7</ecNumber>
    </recommendedName>
    <alternativeName>
        <fullName evidence="13">Enoylpyruvate transferase</fullName>
    </alternativeName>
    <alternativeName>
        <fullName evidence="13">UDP-N-acetylglucosamine enolpyruvyl transferase</fullName>
        <shortName evidence="13">EPT</shortName>
    </alternativeName>
</protein>
<dbReference type="PANTHER" id="PTHR43783">
    <property type="entry name" value="UDP-N-ACETYLGLUCOSAMINE 1-CARBOXYVINYLTRANSFERASE"/>
    <property type="match status" value="1"/>
</dbReference>
<feature type="active site" description="Proton donor" evidence="13">
    <location>
        <position position="116"/>
    </location>
</feature>
<keyword evidence="3 13" id="KW-0963">Cytoplasm</keyword>
<comment type="subcellular location">
    <subcellularLocation>
        <location evidence="1 13">Cytoplasm</location>
    </subcellularLocation>
</comment>
<evidence type="ECO:0000256" key="12">
    <source>
        <dbReference type="ARBA" id="ARBA00047527"/>
    </source>
</evidence>
<comment type="pathway">
    <text evidence="2 13">Cell wall biogenesis; peptidoglycan biosynthesis.</text>
</comment>